<dbReference type="Gramene" id="OQU76932">
    <property type="protein sequence ID" value="OQU76932"/>
    <property type="gene ID" value="SORBI_3010G237000"/>
</dbReference>
<feature type="compositionally biased region" description="Pro residues" evidence="1">
    <location>
        <begin position="40"/>
        <end position="50"/>
    </location>
</feature>
<dbReference type="AlphaFoldDB" id="A0A1W0VUI4"/>
<evidence type="ECO:0000256" key="1">
    <source>
        <dbReference type="SAM" id="MobiDB-lite"/>
    </source>
</evidence>
<evidence type="ECO:0000313" key="2">
    <source>
        <dbReference type="EMBL" id="OQU76932.1"/>
    </source>
</evidence>
<feature type="compositionally biased region" description="Low complexity" evidence="1">
    <location>
        <begin position="1"/>
        <end position="14"/>
    </location>
</feature>
<keyword evidence="3" id="KW-1185">Reference proteome</keyword>
<reference evidence="3" key="2">
    <citation type="journal article" date="2018" name="Plant J.">
        <title>The Sorghum bicolor reference genome: improved assembly, gene annotations, a transcriptome atlas, and signatures of genome organization.</title>
        <authorList>
            <person name="McCormick R.F."/>
            <person name="Truong S.K."/>
            <person name="Sreedasyam A."/>
            <person name="Jenkins J."/>
            <person name="Shu S."/>
            <person name="Sims D."/>
            <person name="Kennedy M."/>
            <person name="Amirebrahimi M."/>
            <person name="Weers B.D."/>
            <person name="McKinley B."/>
            <person name="Mattison A."/>
            <person name="Morishige D.T."/>
            <person name="Grimwood J."/>
            <person name="Schmutz J."/>
            <person name="Mullet J.E."/>
        </authorList>
    </citation>
    <scope>NUCLEOTIDE SEQUENCE [LARGE SCALE GENOMIC DNA]</scope>
    <source>
        <strain evidence="3">cv. BTx623</strain>
    </source>
</reference>
<feature type="region of interest" description="Disordered" evidence="1">
    <location>
        <begin position="93"/>
        <end position="112"/>
    </location>
</feature>
<dbReference type="STRING" id="4558.A0A1W0VUI4"/>
<dbReference type="Pfam" id="PF09072">
    <property type="entry name" value="TMA7"/>
    <property type="match status" value="1"/>
</dbReference>
<dbReference type="InParanoid" id="A0A1W0VUI4"/>
<dbReference type="eggNOG" id="KOG4766">
    <property type="taxonomic scope" value="Eukaryota"/>
</dbReference>
<dbReference type="Proteomes" id="UP000000768">
    <property type="component" value="Chromosome 10"/>
</dbReference>
<reference evidence="2 3" key="1">
    <citation type="journal article" date="2009" name="Nature">
        <title>The Sorghum bicolor genome and the diversification of grasses.</title>
        <authorList>
            <person name="Paterson A.H."/>
            <person name="Bowers J.E."/>
            <person name="Bruggmann R."/>
            <person name="Dubchak I."/>
            <person name="Grimwood J."/>
            <person name="Gundlach H."/>
            <person name="Haberer G."/>
            <person name="Hellsten U."/>
            <person name="Mitros T."/>
            <person name="Poliakov A."/>
            <person name="Schmutz J."/>
            <person name="Spannagl M."/>
            <person name="Tang H."/>
            <person name="Wang X."/>
            <person name="Wicker T."/>
            <person name="Bharti A.K."/>
            <person name="Chapman J."/>
            <person name="Feltus F.A."/>
            <person name="Gowik U."/>
            <person name="Grigoriev I.V."/>
            <person name="Lyons E."/>
            <person name="Maher C.A."/>
            <person name="Martis M."/>
            <person name="Narechania A."/>
            <person name="Otillar R.P."/>
            <person name="Penning B.W."/>
            <person name="Salamov A.A."/>
            <person name="Wang Y."/>
            <person name="Zhang L."/>
            <person name="Carpita N.C."/>
            <person name="Freeling M."/>
            <person name="Gingle A.R."/>
            <person name="Hash C.T."/>
            <person name="Keller B."/>
            <person name="Klein P."/>
            <person name="Kresovich S."/>
            <person name="McCann M.C."/>
            <person name="Ming R."/>
            <person name="Peterson D.G."/>
            <person name="Mehboob-ur-Rahman"/>
            <person name="Ware D."/>
            <person name="Westhoff P."/>
            <person name="Mayer K.F."/>
            <person name="Messing J."/>
            <person name="Rokhsar D.S."/>
        </authorList>
    </citation>
    <scope>NUCLEOTIDE SEQUENCE [LARGE SCALE GENOMIC DNA]</scope>
    <source>
        <strain evidence="3">cv. BTx623</strain>
    </source>
</reference>
<sequence>PPSISLASSPVSSRSRPRAPDSPACLSPPVAALASLGFRPPSPADPPPPAMSKQGGKAKPLKAPKVDKKEYDESDLAYLQKKKDEEKALKELKAKAQKGAIGGSGLKKSGKK</sequence>
<proteinExistence type="predicted"/>
<name>A0A1W0VUI4_SORBI</name>
<feature type="non-terminal residue" evidence="2">
    <location>
        <position position="112"/>
    </location>
</feature>
<dbReference type="InterPro" id="IPR015157">
    <property type="entry name" value="TMA7"/>
</dbReference>
<dbReference type="ExpressionAtlas" id="A0A1W0VUI4">
    <property type="expression patterns" value="baseline and differential"/>
</dbReference>
<protein>
    <recommendedName>
        <fullName evidence="4">Translation machinery associated TMA7</fullName>
    </recommendedName>
</protein>
<evidence type="ECO:0008006" key="4">
    <source>
        <dbReference type="Google" id="ProtNLM"/>
    </source>
</evidence>
<dbReference type="EMBL" id="CM000769">
    <property type="protein sequence ID" value="OQU76932.1"/>
    <property type="molecule type" value="Genomic_DNA"/>
</dbReference>
<feature type="region of interest" description="Disordered" evidence="1">
    <location>
        <begin position="1"/>
        <end position="74"/>
    </location>
</feature>
<evidence type="ECO:0000313" key="3">
    <source>
        <dbReference type="Proteomes" id="UP000000768"/>
    </source>
</evidence>
<dbReference type="PANTHER" id="PTHR28632">
    <property type="entry name" value="TRANSLATION MACHINERY-ASSOCIATED PROTEIN 7"/>
    <property type="match status" value="1"/>
</dbReference>
<accession>A0A1W0VUI4</accession>
<organism evidence="2 3">
    <name type="scientific">Sorghum bicolor</name>
    <name type="common">Sorghum</name>
    <name type="synonym">Sorghum vulgare</name>
    <dbReference type="NCBI Taxonomy" id="4558"/>
    <lineage>
        <taxon>Eukaryota</taxon>
        <taxon>Viridiplantae</taxon>
        <taxon>Streptophyta</taxon>
        <taxon>Embryophyta</taxon>
        <taxon>Tracheophyta</taxon>
        <taxon>Spermatophyta</taxon>
        <taxon>Magnoliopsida</taxon>
        <taxon>Liliopsida</taxon>
        <taxon>Poales</taxon>
        <taxon>Poaceae</taxon>
        <taxon>PACMAD clade</taxon>
        <taxon>Panicoideae</taxon>
        <taxon>Andropogonodae</taxon>
        <taxon>Andropogoneae</taxon>
        <taxon>Sorghinae</taxon>
        <taxon>Sorghum</taxon>
    </lineage>
</organism>
<gene>
    <name evidence="2" type="ORF">SORBI_3010G237000</name>
</gene>